<dbReference type="InterPro" id="IPR038081">
    <property type="entry name" value="CalX-like_sf"/>
</dbReference>
<dbReference type="InterPro" id="IPR013783">
    <property type="entry name" value="Ig-like_fold"/>
</dbReference>
<name>A0A2M6R8E6_9BACT</name>
<protein>
    <recommendedName>
        <fullName evidence="1">GH29D-like beta-sandwich domain-containing protein</fullName>
    </recommendedName>
</protein>
<feature type="domain" description="GH29D-like beta-sandwich" evidence="1">
    <location>
        <begin position="231"/>
        <end position="297"/>
    </location>
</feature>
<organism evidence="2 3">
    <name type="scientific">Candidatus Berkelbacteria bacterium CG10_big_fil_rev_8_21_14_0_10_43_14</name>
    <dbReference type="NCBI Taxonomy" id="1974515"/>
    <lineage>
        <taxon>Bacteria</taxon>
        <taxon>Candidatus Berkelbacteria</taxon>
    </lineage>
</organism>
<gene>
    <name evidence="2" type="ORF">COT79_02690</name>
</gene>
<sequence length="871" mass="92089">MVAGTEPVQLGRSDTITFNVKDRTGNIVSDQRRDWFFAEGSGANPISANDQDTFTTTFVSSENNNFATMLLIGNDPDHASAQCLISFSTQPPGGDTKPSVTLTAVDNQADETGSNTGKFRITRTGSTSSSLSVSTFLTNGTGANIISQVGIDYSSTPTLTAGVDTITIPANNSYIDIVVSPISDNTTESQEQVPLTIDTNNAYTVSGVATSYVYISNSLEQVSKPTFNPLPGGYINGQPVSISASAGGSSSGVIIRYTLDGSDPTSSSTVFSSPINIISTTTIKAKASKSGFSDSEINSGVFEITSCPDEFTNDTSARSTRGAQCPAKGSLILKAVDKSNLGVNGVTFGIINSSGNEIERSTPAGSNQVSISNLSAGNYQVYAKSVNPTGDFVVPSTKQSGTVSSSGSATKTIQISRYGKIPVSVINESNQPIVGAKIVQNPTCEQLYNPAITQKDTNNVGQAIFDSLTPEKQCQIYATKSGYNSSSLQTVQVLDGAATQSQIVFTLRFNGAVIDVFKLQAKQKKGNISSMIDIPPTSSSPVLTYELDNNKVYLIWKATNTRSANSCTLRSPKGVSADISCDILNKPDQIIAEPGEYILEAYSAGLDEPATAKLVINPIGAKNIKTQPPTAPQNNNNTPKLDNAVELNFKIYGEKDQIVGSDVGKVIGQDGAKKVNQVAVKIKGFLGGKKNNKAVDAGTVIAKTVLGGVTAPIASILLDNITGYSLANGTLVLYKNKPDRDSAVSKNTISASEFINVKEIKIDVTGKVVKSPPLLTNKNPDPNYYPAFVFNKTKGSNSYKIVKLQNYIERNLLNQVTINIGSNLIPTLPGDLKQKVIGNISETKCVDGILPSQLKDKSVIKMIANREGCNG</sequence>
<proteinExistence type="predicted"/>
<dbReference type="SUPFAM" id="SSF141072">
    <property type="entry name" value="CalX-like"/>
    <property type="match status" value="1"/>
</dbReference>
<dbReference type="EMBL" id="PEZX01000035">
    <property type="protein sequence ID" value="PIS06803.1"/>
    <property type="molecule type" value="Genomic_DNA"/>
</dbReference>
<dbReference type="AlphaFoldDB" id="A0A2M6R8E6"/>
<dbReference type="InterPro" id="IPR059177">
    <property type="entry name" value="GH29D-like_dom"/>
</dbReference>
<accession>A0A2M6R8E6</accession>
<reference evidence="3" key="1">
    <citation type="submission" date="2017-09" db="EMBL/GenBank/DDBJ databases">
        <title>Depth-based differentiation of microbial function through sediment-hosted aquifers and enrichment of novel symbionts in the deep terrestrial subsurface.</title>
        <authorList>
            <person name="Probst A.J."/>
            <person name="Ladd B."/>
            <person name="Jarett J.K."/>
            <person name="Geller-Mcgrath D.E."/>
            <person name="Sieber C.M.K."/>
            <person name="Emerson J.B."/>
            <person name="Anantharaman K."/>
            <person name="Thomas B.C."/>
            <person name="Malmstrom R."/>
            <person name="Stieglmeier M."/>
            <person name="Klingl A."/>
            <person name="Woyke T."/>
            <person name="Ryan C.M."/>
            <person name="Banfield J.F."/>
        </authorList>
    </citation>
    <scope>NUCLEOTIDE SEQUENCE [LARGE SCALE GENOMIC DNA]</scope>
</reference>
<evidence type="ECO:0000259" key="1">
    <source>
        <dbReference type="Pfam" id="PF13290"/>
    </source>
</evidence>
<dbReference type="Pfam" id="PF13290">
    <property type="entry name" value="CHB_HEX_C_1"/>
    <property type="match status" value="1"/>
</dbReference>
<comment type="caution">
    <text evidence="2">The sequence shown here is derived from an EMBL/GenBank/DDBJ whole genome shotgun (WGS) entry which is preliminary data.</text>
</comment>
<dbReference type="Proteomes" id="UP000231162">
    <property type="component" value="Unassembled WGS sequence"/>
</dbReference>
<evidence type="ECO:0000313" key="3">
    <source>
        <dbReference type="Proteomes" id="UP000231162"/>
    </source>
</evidence>
<evidence type="ECO:0000313" key="2">
    <source>
        <dbReference type="EMBL" id="PIS06803.1"/>
    </source>
</evidence>
<dbReference type="Gene3D" id="2.60.40.10">
    <property type="entry name" value="Immunoglobulins"/>
    <property type="match status" value="1"/>
</dbReference>